<evidence type="ECO:0000313" key="2">
    <source>
        <dbReference type="EMBL" id="MEX6688030.1"/>
    </source>
</evidence>
<dbReference type="PROSITE" id="PS50042">
    <property type="entry name" value="CNMP_BINDING_3"/>
    <property type="match status" value="1"/>
</dbReference>
<dbReference type="InterPro" id="IPR014710">
    <property type="entry name" value="RmlC-like_jellyroll"/>
</dbReference>
<sequence>MLERVQMEKGRILFKEGKIETDIYFIEQGAARAYCNTEESELTFWFGFEGDIVLSYNGYVYNKPGYESVELLENAILYKLKGEDLQELFNHDIALANWGRKLAEQELIKTEERFITRQSKSATERYQELLDTTPHLIQRVQLGYVASYLGITQVSLSRIRQQK</sequence>
<dbReference type="Proteomes" id="UP001560573">
    <property type="component" value="Unassembled WGS sequence"/>
</dbReference>
<keyword evidence="3" id="KW-1185">Reference proteome</keyword>
<dbReference type="EMBL" id="JAULBC010000003">
    <property type="protein sequence ID" value="MEX6688030.1"/>
    <property type="molecule type" value="Genomic_DNA"/>
</dbReference>
<dbReference type="Gene3D" id="2.60.120.10">
    <property type="entry name" value="Jelly Rolls"/>
    <property type="match status" value="1"/>
</dbReference>
<organism evidence="2 3">
    <name type="scientific">Danxiaibacter flavus</name>
    <dbReference type="NCBI Taxonomy" id="3049108"/>
    <lineage>
        <taxon>Bacteria</taxon>
        <taxon>Pseudomonadati</taxon>
        <taxon>Bacteroidota</taxon>
        <taxon>Chitinophagia</taxon>
        <taxon>Chitinophagales</taxon>
        <taxon>Chitinophagaceae</taxon>
        <taxon>Danxiaibacter</taxon>
    </lineage>
</organism>
<evidence type="ECO:0000259" key="1">
    <source>
        <dbReference type="PROSITE" id="PS50042"/>
    </source>
</evidence>
<gene>
    <name evidence="2" type="ORF">QTN47_11020</name>
</gene>
<reference evidence="2 3" key="1">
    <citation type="submission" date="2023-07" db="EMBL/GenBank/DDBJ databases">
        <authorList>
            <person name="Lian W.-H."/>
        </authorList>
    </citation>
    <scope>NUCLEOTIDE SEQUENCE [LARGE SCALE GENOMIC DNA]</scope>
    <source>
        <strain evidence="2 3">SYSU DXS3180</strain>
    </source>
</reference>
<dbReference type="InterPro" id="IPR000595">
    <property type="entry name" value="cNMP-bd_dom"/>
</dbReference>
<dbReference type="RefSeq" id="WP_369329437.1">
    <property type="nucleotide sequence ID" value="NZ_JAULBC010000003.1"/>
</dbReference>
<protein>
    <submittedName>
        <fullName evidence="2">Crp/Fnr family transcriptional regulator</fullName>
    </submittedName>
</protein>
<evidence type="ECO:0000313" key="3">
    <source>
        <dbReference type="Proteomes" id="UP001560573"/>
    </source>
</evidence>
<dbReference type="InterPro" id="IPR018490">
    <property type="entry name" value="cNMP-bd_dom_sf"/>
</dbReference>
<feature type="domain" description="Cyclic nucleotide-binding" evidence="1">
    <location>
        <begin position="1"/>
        <end position="89"/>
    </location>
</feature>
<comment type="caution">
    <text evidence="2">The sequence shown here is derived from an EMBL/GenBank/DDBJ whole genome shotgun (WGS) entry which is preliminary data.</text>
</comment>
<name>A0ABV3ZES9_9BACT</name>
<accession>A0ABV3ZES9</accession>
<proteinExistence type="predicted"/>
<dbReference type="Pfam" id="PF00027">
    <property type="entry name" value="cNMP_binding"/>
    <property type="match status" value="1"/>
</dbReference>
<dbReference type="SUPFAM" id="SSF51206">
    <property type="entry name" value="cAMP-binding domain-like"/>
    <property type="match status" value="1"/>
</dbReference>